<dbReference type="CDD" id="cd05358">
    <property type="entry name" value="GlcDH_SDR_c"/>
    <property type="match status" value="1"/>
</dbReference>
<protein>
    <submittedName>
        <fullName evidence="3">Sugar dehydrogenase</fullName>
    </submittedName>
</protein>
<evidence type="ECO:0000259" key="2">
    <source>
        <dbReference type="SMART" id="SM00822"/>
    </source>
</evidence>
<dbReference type="SMART" id="SM00822">
    <property type="entry name" value="PKS_KR"/>
    <property type="match status" value="1"/>
</dbReference>
<dbReference type="InterPro" id="IPR057326">
    <property type="entry name" value="KR_dom"/>
</dbReference>
<dbReference type="Pfam" id="PF13561">
    <property type="entry name" value="adh_short_C2"/>
    <property type="match status" value="1"/>
</dbReference>
<evidence type="ECO:0000313" key="4">
    <source>
        <dbReference type="Proteomes" id="UP000239477"/>
    </source>
</evidence>
<gene>
    <name evidence="3" type="ORF">CLM73_12605</name>
</gene>
<dbReference type="Gene3D" id="3.40.50.720">
    <property type="entry name" value="NAD(P)-binding Rossmann-like Domain"/>
    <property type="match status" value="1"/>
</dbReference>
<proteinExistence type="inferred from homology"/>
<feature type="domain" description="Ketoreductase" evidence="2">
    <location>
        <begin position="10"/>
        <end position="207"/>
    </location>
</feature>
<accession>A0A2S0I796</accession>
<dbReference type="RefSeq" id="WP_105238726.1">
    <property type="nucleotide sequence ID" value="NZ_CP023270.1"/>
</dbReference>
<dbReference type="FunFam" id="3.40.50.720:FF:000084">
    <property type="entry name" value="Short-chain dehydrogenase reductase"/>
    <property type="match status" value="1"/>
</dbReference>
<dbReference type="InterPro" id="IPR002347">
    <property type="entry name" value="SDR_fam"/>
</dbReference>
<dbReference type="SUPFAM" id="SSF51735">
    <property type="entry name" value="NAD(P)-binding Rossmann-fold domains"/>
    <property type="match status" value="1"/>
</dbReference>
<reference evidence="3 4" key="1">
    <citation type="submission" date="2017-09" db="EMBL/GenBank/DDBJ databases">
        <title>Genomic, metabolic, and phenotypic characteristics of bacterial isolates from the natural microbiome of the model nematode Caenorhabditis elegans.</title>
        <authorList>
            <person name="Zimmermann J."/>
            <person name="Obeng N."/>
            <person name="Yang W."/>
            <person name="Obeng O."/>
            <person name="Kissoyan K."/>
            <person name="Pees B."/>
            <person name="Dirksen P."/>
            <person name="Hoppner M."/>
            <person name="Franke A."/>
            <person name="Rosenstiel P."/>
            <person name="Leippe M."/>
            <person name="Dierking K."/>
            <person name="Kaleta C."/>
            <person name="Schulenburg H."/>
        </authorList>
    </citation>
    <scope>NUCLEOTIDE SEQUENCE [LARGE SCALE GENOMIC DNA]</scope>
    <source>
        <strain evidence="3 4">MYb73</strain>
    </source>
</reference>
<comment type="similarity">
    <text evidence="1">Belongs to the short-chain dehydrogenases/reductases (SDR) family.</text>
</comment>
<dbReference type="InterPro" id="IPR020904">
    <property type="entry name" value="Sc_DH/Rdtase_CS"/>
</dbReference>
<dbReference type="PRINTS" id="PR00081">
    <property type="entry name" value="GDHRDH"/>
</dbReference>
<keyword evidence="4" id="KW-1185">Reference proteome</keyword>
<dbReference type="PROSITE" id="PS00061">
    <property type="entry name" value="ADH_SHORT"/>
    <property type="match status" value="1"/>
</dbReference>
<dbReference type="Proteomes" id="UP000239477">
    <property type="component" value="Chromosome"/>
</dbReference>
<dbReference type="PANTHER" id="PTHR42760:SF132">
    <property type="entry name" value="SHORT-CHAIN DEHYDROGENASE_REDUCTASE FAMILY PROTEIN"/>
    <property type="match status" value="1"/>
</dbReference>
<dbReference type="InterPro" id="IPR036291">
    <property type="entry name" value="NAD(P)-bd_dom_sf"/>
</dbReference>
<evidence type="ECO:0000256" key="1">
    <source>
        <dbReference type="ARBA" id="ARBA00006484"/>
    </source>
</evidence>
<dbReference type="OrthoDB" id="8557335at2"/>
<dbReference type="GO" id="GO:0016616">
    <property type="term" value="F:oxidoreductase activity, acting on the CH-OH group of donors, NAD or NADP as acceptor"/>
    <property type="evidence" value="ECO:0007669"/>
    <property type="project" value="TreeGrafter"/>
</dbReference>
<sequence length="273" mass="28764">MQHTTDLNGRVAVVTGASSGIGRATAIGLAEAGARVVVNHRAGGDSQARGAAVVETIQRSGGTAVAAAADISREADVDHLFEQAVQHFGRVDILVNNAGVEHPSPIADMTLADWQRVIDVNLTGHFLCARAAARAFKSQPPDPARQNRSVGNILFISSVHEVIPWAFQVNYAASKGGISLLMKSLAQELAPDRIRVNSIAPGAIRTAINQPAWDTPQALAKLLELIPYGRIGEPEDIAQAAVWLASDASDYVTGTTLFVDGGMTLYPEFRGAG</sequence>
<dbReference type="NCBIfam" id="NF009466">
    <property type="entry name" value="PRK12826.1-2"/>
    <property type="match status" value="1"/>
</dbReference>
<dbReference type="AlphaFoldDB" id="A0A2S0I796"/>
<organism evidence="3 4">
    <name type="scientific">Achromobacter spanius</name>
    <dbReference type="NCBI Taxonomy" id="217203"/>
    <lineage>
        <taxon>Bacteria</taxon>
        <taxon>Pseudomonadati</taxon>
        <taxon>Pseudomonadota</taxon>
        <taxon>Betaproteobacteria</taxon>
        <taxon>Burkholderiales</taxon>
        <taxon>Alcaligenaceae</taxon>
        <taxon>Achromobacter</taxon>
    </lineage>
</organism>
<dbReference type="EMBL" id="CP023270">
    <property type="protein sequence ID" value="AVJ27892.1"/>
    <property type="molecule type" value="Genomic_DNA"/>
</dbReference>
<dbReference type="PANTHER" id="PTHR42760">
    <property type="entry name" value="SHORT-CHAIN DEHYDROGENASES/REDUCTASES FAMILY MEMBER"/>
    <property type="match status" value="1"/>
</dbReference>
<dbReference type="PRINTS" id="PR00080">
    <property type="entry name" value="SDRFAMILY"/>
</dbReference>
<evidence type="ECO:0000313" key="3">
    <source>
        <dbReference type="EMBL" id="AVJ27892.1"/>
    </source>
</evidence>
<dbReference type="NCBIfam" id="NF005559">
    <property type="entry name" value="PRK07231.1"/>
    <property type="match status" value="1"/>
</dbReference>
<name>A0A2S0I796_9BURK</name>